<gene>
    <name evidence="3" type="ORF">VHEMI02228</name>
</gene>
<dbReference type="AlphaFoldDB" id="A0A0A1SP45"/>
<evidence type="ECO:0000256" key="2">
    <source>
        <dbReference type="SAM" id="Phobius"/>
    </source>
</evidence>
<feature type="transmembrane region" description="Helical" evidence="2">
    <location>
        <begin position="129"/>
        <end position="156"/>
    </location>
</feature>
<dbReference type="HOGENOM" id="CLU_1262297_0_0_1"/>
<reference evidence="3 4" key="1">
    <citation type="journal article" date="2015" name="Genome Announc.">
        <title>Draft Genome Sequence and Gene Annotation of the Entomopathogenic Fungus Verticillium hemipterigenum.</title>
        <authorList>
            <person name="Horn F."/>
            <person name="Habel A."/>
            <person name="Scharf D.H."/>
            <person name="Dworschak J."/>
            <person name="Brakhage A.A."/>
            <person name="Guthke R."/>
            <person name="Hertweck C."/>
            <person name="Linde J."/>
        </authorList>
    </citation>
    <scope>NUCLEOTIDE SEQUENCE [LARGE SCALE GENOMIC DNA]</scope>
</reference>
<protein>
    <submittedName>
        <fullName evidence="3">Uncharacterized protein</fullName>
    </submittedName>
</protein>
<name>A0A0A1SP45_9HYPO</name>
<feature type="transmembrane region" description="Helical" evidence="2">
    <location>
        <begin position="69"/>
        <end position="92"/>
    </location>
</feature>
<evidence type="ECO:0000313" key="3">
    <source>
        <dbReference type="EMBL" id="CEJ82143.1"/>
    </source>
</evidence>
<keyword evidence="2" id="KW-0812">Transmembrane</keyword>
<keyword evidence="2" id="KW-1133">Transmembrane helix</keyword>
<organism evidence="3 4">
    <name type="scientific">[Torrubiella] hemipterigena</name>
    <dbReference type="NCBI Taxonomy" id="1531966"/>
    <lineage>
        <taxon>Eukaryota</taxon>
        <taxon>Fungi</taxon>
        <taxon>Dikarya</taxon>
        <taxon>Ascomycota</taxon>
        <taxon>Pezizomycotina</taxon>
        <taxon>Sordariomycetes</taxon>
        <taxon>Hypocreomycetidae</taxon>
        <taxon>Hypocreales</taxon>
        <taxon>Clavicipitaceae</taxon>
        <taxon>Clavicipitaceae incertae sedis</taxon>
        <taxon>'Torrubiella' clade</taxon>
    </lineage>
</organism>
<feature type="region of interest" description="Disordered" evidence="1">
    <location>
        <begin position="1"/>
        <end position="23"/>
    </location>
</feature>
<dbReference type="EMBL" id="CDHN01000001">
    <property type="protein sequence ID" value="CEJ82143.1"/>
    <property type="molecule type" value="Genomic_DNA"/>
</dbReference>
<dbReference type="Proteomes" id="UP000039046">
    <property type="component" value="Unassembled WGS sequence"/>
</dbReference>
<proteinExistence type="predicted"/>
<evidence type="ECO:0000256" key="1">
    <source>
        <dbReference type="SAM" id="MobiDB-lite"/>
    </source>
</evidence>
<accession>A0A0A1SP45</accession>
<sequence>MPGMTSVPPMSQEGPTIVNPEIPPTVPTTAPTTAPTTVPITLAIRHYISTDRILDEALPRFTRRAYLQIAARIVSLFVGITGVVMSVMMIIVDPLNSAAGGIAVAASGMACIVDGFVTENNLHISSPRISLVTILSLDITMFGAALTCCCLVIFRANFPRRLGVDEEAWATVAATSVLGVSSLFHLLFAIWTQFDRHLANQKRDEIFAEMQERQRTRTV</sequence>
<feature type="transmembrane region" description="Helical" evidence="2">
    <location>
        <begin position="98"/>
        <end position="117"/>
    </location>
</feature>
<evidence type="ECO:0000313" key="4">
    <source>
        <dbReference type="Proteomes" id="UP000039046"/>
    </source>
</evidence>
<keyword evidence="2" id="KW-0472">Membrane</keyword>
<keyword evidence="4" id="KW-1185">Reference proteome</keyword>
<feature type="transmembrane region" description="Helical" evidence="2">
    <location>
        <begin position="168"/>
        <end position="191"/>
    </location>
</feature>